<dbReference type="Gene3D" id="1.10.600.10">
    <property type="entry name" value="Farnesyl Diphosphate Synthase"/>
    <property type="match status" value="1"/>
</dbReference>
<dbReference type="AlphaFoldDB" id="A0AAD7CJW2"/>
<proteinExistence type="inferred from homology"/>
<dbReference type="SUPFAM" id="SSF48576">
    <property type="entry name" value="Terpenoid synthases"/>
    <property type="match status" value="1"/>
</dbReference>
<dbReference type="Gene3D" id="1.50.10.160">
    <property type="match status" value="1"/>
</dbReference>
<comment type="caution">
    <text evidence="2">The sequence shown here is derived from an EMBL/GenBank/DDBJ whole genome shotgun (WGS) entry which is preliminary data.</text>
</comment>
<protein>
    <submittedName>
        <fullName evidence="2">Ent-kaurene synthase</fullName>
    </submittedName>
</protein>
<dbReference type="GO" id="GO:0010333">
    <property type="term" value="F:terpene synthase activity"/>
    <property type="evidence" value="ECO:0007669"/>
    <property type="project" value="InterPro"/>
</dbReference>
<evidence type="ECO:0000256" key="1">
    <source>
        <dbReference type="ARBA" id="ARBA00006333"/>
    </source>
</evidence>
<sequence length="911" mass="102557">MHLPTSERLLLDEANSLLCDLLSRHTSNGLGNMSPSLYDTAWVSMVSKDGQFCFPSAFQYLLDHQAPSGGWEATSDTDSILNTLAALLSLVKHQSAGGDAHLASRIDKAELYLSARFDSWDHFHGGTRRQGIDFNFPGRDELMRLNAAKLSKLQPDMIYNNFTPLLHSLEGLIGHLDFDRLGHHKRQGHFMASPSSTAAYLIHASVWDDDCQAYLEEVLSQSAKFDRGSVPCAWPTTFFEISWIVCNLWDGGFRFQELDTAHTTRLRDILIEGIEASNGVVGFTLHVGADADDSAKILSALSHLGVHKSVVPLRTAFEREKHFQCYPFERNPSITVHCNVLSALLDAGAQDATDYNDVNESVLKAVTFIAEAWWTTNSEILDKWHDSRYYVLLLVAQSLTKFMLLFNDGHFAEFPDLLVQTKTPIVLFQALIRLLQGQGPDGSWGSCEETAYALLALVKLASLPFVAIMHETIQRSIRSGREFLASTLTGELDTGDQSCLWIDKVNYRIPPVSFSYVISALNVSAAPIPDSSSTYGHLDRLIFIPVKKVQGFSHFYGKMPLFRDCADWQLLAYIAEGYLYLPILEEVSKAVFKREGMDKEPYTEYIPFSWTAANAMRKKYSCPQNLFVLMTISLVNFQVDEFFDSMVQDEGTAALPALRKALDDIFAALYSGEDITSFDCGDGPYSKMVGYLHKYICFIDNYPTSQRASHYDKEHLRRELKAYLLSMVQQTEDNTVYAAQTSWNTVLHPAHSYLKWVRTIGSEHISGFCASSLFICHLSPGLDVFPTPELKFIAQDCITHMCVLCRIWNDWGSMDRDIAERNINGMNFPEFQGMTEPEVKAAMRRISDYERNCLHRSLADLRAAAQESMGEDQGNTWADAFDLFFRGAEVYNAIYELKDISAWKLSLVNGK</sequence>
<dbReference type="GO" id="GO:0016102">
    <property type="term" value="P:diterpenoid biosynthetic process"/>
    <property type="evidence" value="ECO:0007669"/>
    <property type="project" value="TreeGrafter"/>
</dbReference>
<evidence type="ECO:0000313" key="3">
    <source>
        <dbReference type="Proteomes" id="UP001221142"/>
    </source>
</evidence>
<dbReference type="Proteomes" id="UP001221142">
    <property type="component" value="Unassembled WGS sequence"/>
</dbReference>
<dbReference type="InterPro" id="IPR050148">
    <property type="entry name" value="Terpene_synthase-like"/>
</dbReference>
<dbReference type="SUPFAM" id="SSF48239">
    <property type="entry name" value="Terpenoid cyclases/Protein prenyltransferases"/>
    <property type="match status" value="1"/>
</dbReference>
<reference evidence="2" key="1">
    <citation type="submission" date="2023-03" db="EMBL/GenBank/DDBJ databases">
        <title>Massive genome expansion in bonnet fungi (Mycena s.s.) driven by repeated elements and novel gene families across ecological guilds.</title>
        <authorList>
            <consortium name="Lawrence Berkeley National Laboratory"/>
            <person name="Harder C.B."/>
            <person name="Miyauchi S."/>
            <person name="Viragh M."/>
            <person name="Kuo A."/>
            <person name="Thoen E."/>
            <person name="Andreopoulos B."/>
            <person name="Lu D."/>
            <person name="Skrede I."/>
            <person name="Drula E."/>
            <person name="Henrissat B."/>
            <person name="Morin E."/>
            <person name="Kohler A."/>
            <person name="Barry K."/>
            <person name="LaButti K."/>
            <person name="Morin E."/>
            <person name="Salamov A."/>
            <person name="Lipzen A."/>
            <person name="Mereny Z."/>
            <person name="Hegedus B."/>
            <person name="Baldrian P."/>
            <person name="Stursova M."/>
            <person name="Weitz H."/>
            <person name="Taylor A."/>
            <person name="Grigoriev I.V."/>
            <person name="Nagy L.G."/>
            <person name="Martin F."/>
            <person name="Kauserud H."/>
        </authorList>
    </citation>
    <scope>NUCLEOTIDE SEQUENCE</scope>
    <source>
        <strain evidence="2">9284</strain>
    </source>
</reference>
<comment type="similarity">
    <text evidence="1">Belongs to the terpene synthase family.</text>
</comment>
<dbReference type="PANTHER" id="PTHR31739:SF25">
    <property type="entry name" value="(E,E)-GERANYLLINALOOL SYNTHASE"/>
    <property type="match status" value="1"/>
</dbReference>
<organism evidence="2 3">
    <name type="scientific">Roridomyces roridus</name>
    <dbReference type="NCBI Taxonomy" id="1738132"/>
    <lineage>
        <taxon>Eukaryota</taxon>
        <taxon>Fungi</taxon>
        <taxon>Dikarya</taxon>
        <taxon>Basidiomycota</taxon>
        <taxon>Agaricomycotina</taxon>
        <taxon>Agaricomycetes</taxon>
        <taxon>Agaricomycetidae</taxon>
        <taxon>Agaricales</taxon>
        <taxon>Marasmiineae</taxon>
        <taxon>Mycenaceae</taxon>
        <taxon>Roridomyces</taxon>
    </lineage>
</organism>
<dbReference type="InterPro" id="IPR008949">
    <property type="entry name" value="Isoprenoid_synthase_dom_sf"/>
</dbReference>
<gene>
    <name evidence="2" type="ORF">FB45DRAFT_888377</name>
</gene>
<evidence type="ECO:0000313" key="2">
    <source>
        <dbReference type="EMBL" id="KAJ7650649.1"/>
    </source>
</evidence>
<dbReference type="PANTHER" id="PTHR31739">
    <property type="entry name" value="ENT-COPALYL DIPHOSPHATE SYNTHASE, CHLOROPLASTIC"/>
    <property type="match status" value="1"/>
</dbReference>
<dbReference type="InterPro" id="IPR008930">
    <property type="entry name" value="Terpenoid_cyclase/PrenylTrfase"/>
</dbReference>
<keyword evidence="3" id="KW-1185">Reference proteome</keyword>
<dbReference type="EMBL" id="JARKIF010000001">
    <property type="protein sequence ID" value="KAJ7650649.1"/>
    <property type="molecule type" value="Genomic_DNA"/>
</dbReference>
<accession>A0AAD7CJW2</accession>
<name>A0AAD7CJW2_9AGAR</name>
<dbReference type="Gene3D" id="1.50.10.20">
    <property type="match status" value="1"/>
</dbReference>
<dbReference type="GO" id="GO:0000287">
    <property type="term" value="F:magnesium ion binding"/>
    <property type="evidence" value="ECO:0007669"/>
    <property type="project" value="TreeGrafter"/>
</dbReference>